<evidence type="ECO:0000313" key="2">
    <source>
        <dbReference type="EMBL" id="PXX39970.1"/>
    </source>
</evidence>
<proteinExistence type="predicted"/>
<keyword evidence="3" id="KW-1185">Reference proteome</keyword>
<keyword evidence="1" id="KW-1133">Transmembrane helix</keyword>
<sequence>MKSAQIDQILVLLRQGAHEFYYFCRKAFIAMMELPLPHLLVVCLAIAIALMILPLALSIFIAFMIFKLIVILLAINVKKNQKHARQLHEES</sequence>
<keyword evidence="1" id="KW-0472">Membrane</keyword>
<evidence type="ECO:0000256" key="1">
    <source>
        <dbReference type="SAM" id="Phobius"/>
    </source>
</evidence>
<evidence type="ECO:0000313" key="3">
    <source>
        <dbReference type="Proteomes" id="UP000247792"/>
    </source>
</evidence>
<name>A0A318IZU1_9BURK</name>
<protein>
    <submittedName>
        <fullName evidence="2">Uncharacterized protein</fullName>
    </submittedName>
</protein>
<dbReference type="RefSeq" id="WP_110257212.1">
    <property type="nucleotide sequence ID" value="NZ_QJKB01000009.1"/>
</dbReference>
<dbReference type="Proteomes" id="UP000247792">
    <property type="component" value="Unassembled WGS sequence"/>
</dbReference>
<keyword evidence="1" id="KW-0812">Transmembrane</keyword>
<reference evidence="2 3" key="1">
    <citation type="submission" date="2018-05" db="EMBL/GenBank/DDBJ databases">
        <title>Genomic Encyclopedia of Type Strains, Phase IV (KMG-IV): sequencing the most valuable type-strain genomes for metagenomic binning, comparative biology and taxonomic classification.</title>
        <authorList>
            <person name="Goeker M."/>
        </authorList>
    </citation>
    <scope>NUCLEOTIDE SEQUENCE [LARGE SCALE GENOMIC DNA]</scope>
    <source>
        <strain evidence="2 3">DSM 19792</strain>
    </source>
</reference>
<accession>A0A318IZU1</accession>
<feature type="transmembrane region" description="Helical" evidence="1">
    <location>
        <begin position="34"/>
        <end position="53"/>
    </location>
</feature>
<feature type="transmembrane region" description="Helical" evidence="1">
    <location>
        <begin position="59"/>
        <end position="77"/>
    </location>
</feature>
<gene>
    <name evidence="2" type="ORF">DFR42_10981</name>
</gene>
<dbReference type="EMBL" id="QJKB01000009">
    <property type="protein sequence ID" value="PXX39970.1"/>
    <property type="molecule type" value="Genomic_DNA"/>
</dbReference>
<organism evidence="2 3">
    <name type="scientific">Undibacterium pigrum</name>
    <dbReference type="NCBI Taxonomy" id="401470"/>
    <lineage>
        <taxon>Bacteria</taxon>
        <taxon>Pseudomonadati</taxon>
        <taxon>Pseudomonadota</taxon>
        <taxon>Betaproteobacteria</taxon>
        <taxon>Burkholderiales</taxon>
        <taxon>Oxalobacteraceae</taxon>
        <taxon>Undibacterium</taxon>
    </lineage>
</organism>
<dbReference type="AlphaFoldDB" id="A0A318IZU1"/>
<dbReference type="OrthoDB" id="9975106at2"/>
<comment type="caution">
    <text evidence="2">The sequence shown here is derived from an EMBL/GenBank/DDBJ whole genome shotgun (WGS) entry which is preliminary data.</text>
</comment>